<feature type="domain" description="Flavodoxin-like fold" evidence="2">
    <location>
        <begin position="1"/>
        <end position="164"/>
    </location>
</feature>
<dbReference type="Pfam" id="PF02525">
    <property type="entry name" value="Flavodoxin_2"/>
    <property type="match status" value="1"/>
</dbReference>
<dbReference type="PANTHER" id="PTHR47307:SF1">
    <property type="entry name" value="GLUTATHIONE-REGULATED POTASSIUM-EFFLUX SYSTEM ANCILLARY PROTEIN KEFG"/>
    <property type="match status" value="1"/>
</dbReference>
<organism evidence="3 4">
    <name type="scientific">Lactococcus lactis</name>
    <dbReference type="NCBI Taxonomy" id="1358"/>
    <lineage>
        <taxon>Bacteria</taxon>
        <taxon>Bacillati</taxon>
        <taxon>Bacillota</taxon>
        <taxon>Bacilli</taxon>
        <taxon>Lactobacillales</taxon>
        <taxon>Streptococcaceae</taxon>
        <taxon>Lactococcus</taxon>
    </lineage>
</organism>
<name>A0AAP8E1H8_9LACT</name>
<evidence type="ECO:0000256" key="1">
    <source>
        <dbReference type="ARBA" id="ARBA00023002"/>
    </source>
</evidence>
<reference evidence="3" key="1">
    <citation type="submission" date="2017-01" db="EMBL/GenBank/DDBJ databases">
        <authorList>
            <person name="Lo R."/>
        </authorList>
    </citation>
    <scope>NUCLEOTIDE SEQUENCE</scope>
    <source>
        <strain evidence="3">537</strain>
    </source>
</reference>
<dbReference type="Proteomes" id="UP000225275">
    <property type="component" value="Unassembled WGS sequence"/>
</dbReference>
<dbReference type="Gene3D" id="3.40.50.360">
    <property type="match status" value="1"/>
</dbReference>
<keyword evidence="1" id="KW-0560">Oxidoreductase</keyword>
<evidence type="ECO:0000259" key="2">
    <source>
        <dbReference type="Pfam" id="PF02525"/>
    </source>
</evidence>
<reference evidence="3" key="2">
    <citation type="journal article" date="2018" name="Food Control">
        <title>Characterization of Lactococcus lactis isolates from herbs, fruits and vegetables for use as biopreservatives against Listeria monocytogenes in cheese.</title>
        <authorList>
            <person name="Ho V."/>
            <person name="Lo R."/>
            <person name="Bansal N."/>
            <person name="Turner M.S."/>
        </authorList>
    </citation>
    <scope>NUCLEOTIDE SEQUENCE</scope>
    <source>
        <strain evidence="3">537</strain>
    </source>
</reference>
<dbReference type="GO" id="GO:0010181">
    <property type="term" value="F:FMN binding"/>
    <property type="evidence" value="ECO:0007669"/>
    <property type="project" value="TreeGrafter"/>
</dbReference>
<evidence type="ECO:0000313" key="4">
    <source>
        <dbReference type="Proteomes" id="UP000225275"/>
    </source>
</evidence>
<dbReference type="GO" id="GO:0009055">
    <property type="term" value="F:electron transfer activity"/>
    <property type="evidence" value="ECO:0007669"/>
    <property type="project" value="TreeGrafter"/>
</dbReference>
<gene>
    <name evidence="3" type="ORF">BW154_06740</name>
</gene>
<dbReference type="AlphaFoldDB" id="A0AAP8E1H8"/>
<dbReference type="InterPro" id="IPR029039">
    <property type="entry name" value="Flavoprotein-like_sf"/>
</dbReference>
<dbReference type="GO" id="GO:0003955">
    <property type="term" value="F:NAD(P)H dehydrogenase (quinone) activity"/>
    <property type="evidence" value="ECO:0007669"/>
    <property type="project" value="TreeGrafter"/>
</dbReference>
<dbReference type="InterPro" id="IPR046980">
    <property type="entry name" value="KefG/KefF"/>
</dbReference>
<evidence type="ECO:0000313" key="3">
    <source>
        <dbReference type="EMBL" id="PFG89167.1"/>
    </source>
</evidence>
<proteinExistence type="predicted"/>
<dbReference type="SUPFAM" id="SSF52218">
    <property type="entry name" value="Flavoproteins"/>
    <property type="match status" value="1"/>
</dbReference>
<comment type="caution">
    <text evidence="3">The sequence shown here is derived from an EMBL/GenBank/DDBJ whole genome shotgun (WGS) entry which is preliminary data.</text>
</comment>
<dbReference type="InterPro" id="IPR003680">
    <property type="entry name" value="Flavodoxin_fold"/>
</dbReference>
<sequence>MKVTAFVFHPNIEKSRVNKRLIEEINEEVETRLLYEIYPDGVIDVTKEQNILEQTDRIIIQFPMYWYSSPALLKEWQDKVLTYGWAYGSNGNSLRNKELVLAVTPGASISQYSHEGSFKYKVTELLRPFQATSNLIGTRFIKPFIADGMQQSDNELSLTAQQYKDYIMSSDLDELEAYE</sequence>
<protein>
    <submittedName>
        <fullName evidence="3">NAD(P)H oxidoreductase</fullName>
    </submittedName>
</protein>
<accession>A0AAP8E1H8</accession>
<dbReference type="RefSeq" id="WP_098393776.1">
    <property type="nucleotide sequence ID" value="NZ_CP059048.1"/>
</dbReference>
<dbReference type="EMBL" id="MTJS01000002">
    <property type="protein sequence ID" value="PFG89167.1"/>
    <property type="molecule type" value="Genomic_DNA"/>
</dbReference>
<dbReference type="PANTHER" id="PTHR47307">
    <property type="entry name" value="GLUTATHIONE-REGULATED POTASSIUM-EFFLUX SYSTEM ANCILLARY PROTEIN KEFG"/>
    <property type="match status" value="1"/>
</dbReference>